<evidence type="ECO:0000313" key="3">
    <source>
        <dbReference type="EMBL" id="MDA0179490.1"/>
    </source>
</evidence>
<gene>
    <name evidence="3" type="ORF">OJ997_04215</name>
</gene>
<keyword evidence="4" id="KW-1185">Reference proteome</keyword>
<evidence type="ECO:0000313" key="4">
    <source>
        <dbReference type="Proteomes" id="UP001147653"/>
    </source>
</evidence>
<reference evidence="3" key="1">
    <citation type="submission" date="2022-10" db="EMBL/GenBank/DDBJ databases">
        <title>The WGS of Solirubrobacter phytolaccae KCTC 29190.</title>
        <authorList>
            <person name="Jiang Z."/>
        </authorList>
    </citation>
    <scope>NUCLEOTIDE SEQUENCE</scope>
    <source>
        <strain evidence="3">KCTC 29190</strain>
    </source>
</reference>
<organism evidence="3 4">
    <name type="scientific">Solirubrobacter phytolaccae</name>
    <dbReference type="NCBI Taxonomy" id="1404360"/>
    <lineage>
        <taxon>Bacteria</taxon>
        <taxon>Bacillati</taxon>
        <taxon>Actinomycetota</taxon>
        <taxon>Thermoleophilia</taxon>
        <taxon>Solirubrobacterales</taxon>
        <taxon>Solirubrobacteraceae</taxon>
        <taxon>Solirubrobacter</taxon>
    </lineage>
</organism>
<keyword evidence="1" id="KW-0812">Transmembrane</keyword>
<dbReference type="PANTHER" id="PTHR40763:SF4">
    <property type="entry name" value="DUF1707 DOMAIN-CONTAINING PROTEIN"/>
    <property type="match status" value="1"/>
</dbReference>
<proteinExistence type="predicted"/>
<sequence>MPADRMRASDAEREQTVGFLRDAVGEGRLDMDEFTERTTQAYLAKTRGELLVLLDDIPAAQLAAPPPPAPSPDRGLPRIPGRFGFSARWVAPTDRRRAATDLEEFVAPLMRTHGYALVHGGEALKVFARERRPLWTYVVAVVFFPIGLLALLHKERAQIVFELRERGEETLISVSGDAPLAIRRGLSALER</sequence>
<dbReference type="Proteomes" id="UP001147653">
    <property type="component" value="Unassembled WGS sequence"/>
</dbReference>
<dbReference type="PANTHER" id="PTHR40763">
    <property type="entry name" value="MEMBRANE PROTEIN-RELATED"/>
    <property type="match status" value="1"/>
</dbReference>
<evidence type="ECO:0000259" key="2">
    <source>
        <dbReference type="Pfam" id="PF08044"/>
    </source>
</evidence>
<keyword evidence="1" id="KW-0472">Membrane</keyword>
<dbReference type="Pfam" id="PF08044">
    <property type="entry name" value="DUF1707"/>
    <property type="match status" value="1"/>
</dbReference>
<dbReference type="AlphaFoldDB" id="A0A9X3N6R5"/>
<dbReference type="RefSeq" id="WP_270023775.1">
    <property type="nucleotide sequence ID" value="NZ_JAPDDP010000005.1"/>
</dbReference>
<feature type="transmembrane region" description="Helical" evidence="1">
    <location>
        <begin position="134"/>
        <end position="152"/>
    </location>
</feature>
<dbReference type="EMBL" id="JAPDDP010000005">
    <property type="protein sequence ID" value="MDA0179490.1"/>
    <property type="molecule type" value="Genomic_DNA"/>
</dbReference>
<name>A0A9X3N6R5_9ACTN</name>
<comment type="caution">
    <text evidence="3">The sequence shown here is derived from an EMBL/GenBank/DDBJ whole genome shotgun (WGS) entry which is preliminary data.</text>
</comment>
<dbReference type="InterPro" id="IPR012551">
    <property type="entry name" value="DUF1707_SHOCT-like"/>
</dbReference>
<evidence type="ECO:0000256" key="1">
    <source>
        <dbReference type="SAM" id="Phobius"/>
    </source>
</evidence>
<feature type="domain" description="DUF1707" evidence="2">
    <location>
        <begin position="6"/>
        <end position="58"/>
    </location>
</feature>
<keyword evidence="1" id="KW-1133">Transmembrane helix</keyword>
<accession>A0A9X3N6R5</accession>
<protein>
    <submittedName>
        <fullName evidence="3">DUF1707 domain-containing protein</fullName>
    </submittedName>
</protein>